<dbReference type="Proteomes" id="UP000569914">
    <property type="component" value="Unassembled WGS sequence"/>
</dbReference>
<organism evidence="1 2">
    <name type="scientific">Microlunatus parietis</name>
    <dbReference type="NCBI Taxonomy" id="682979"/>
    <lineage>
        <taxon>Bacteria</taxon>
        <taxon>Bacillati</taxon>
        <taxon>Actinomycetota</taxon>
        <taxon>Actinomycetes</taxon>
        <taxon>Propionibacteriales</taxon>
        <taxon>Propionibacteriaceae</taxon>
        <taxon>Microlunatus</taxon>
    </lineage>
</organism>
<sequence length="54" mass="5622">MRPSGFSIAIPVSSARPDATSAQMELITSTRVSFGVSTQTACTRGSRTRAAMSS</sequence>
<accession>A0A7Y9LCE2</accession>
<reference evidence="1 2" key="1">
    <citation type="submission" date="2020-07" db="EMBL/GenBank/DDBJ databases">
        <title>Sequencing the genomes of 1000 actinobacteria strains.</title>
        <authorList>
            <person name="Klenk H.-P."/>
        </authorList>
    </citation>
    <scope>NUCLEOTIDE SEQUENCE [LARGE SCALE GENOMIC DNA]</scope>
    <source>
        <strain evidence="1 2">DSM 22083</strain>
    </source>
</reference>
<evidence type="ECO:0000313" key="2">
    <source>
        <dbReference type="Proteomes" id="UP000569914"/>
    </source>
</evidence>
<proteinExistence type="predicted"/>
<dbReference type="EMBL" id="JACCBU010000001">
    <property type="protein sequence ID" value="NYE74729.1"/>
    <property type="molecule type" value="Genomic_DNA"/>
</dbReference>
<evidence type="ECO:0000313" key="1">
    <source>
        <dbReference type="EMBL" id="NYE74729.1"/>
    </source>
</evidence>
<keyword evidence="2" id="KW-1185">Reference proteome</keyword>
<comment type="caution">
    <text evidence="1">The sequence shown here is derived from an EMBL/GenBank/DDBJ whole genome shotgun (WGS) entry which is preliminary data.</text>
</comment>
<gene>
    <name evidence="1" type="ORF">BKA15_006058</name>
</gene>
<protein>
    <submittedName>
        <fullName evidence="1">Uncharacterized protein</fullName>
    </submittedName>
</protein>
<dbReference type="AlphaFoldDB" id="A0A7Y9LCE2"/>
<name>A0A7Y9LCE2_9ACTN</name>